<dbReference type="EMBL" id="BJWH01000006">
    <property type="protein sequence ID" value="GEL98047.1"/>
    <property type="molecule type" value="Genomic_DNA"/>
</dbReference>
<proteinExistence type="predicted"/>
<name>A0A511JJ64_9CELL</name>
<reference evidence="1 2" key="1">
    <citation type="submission" date="2019-07" db="EMBL/GenBank/DDBJ databases">
        <title>Whole genome shotgun sequence of Cellulomonas terrae NBRC 100819.</title>
        <authorList>
            <person name="Hosoyama A."/>
            <person name="Uohara A."/>
            <person name="Ohji S."/>
            <person name="Ichikawa N."/>
        </authorList>
    </citation>
    <scope>NUCLEOTIDE SEQUENCE [LARGE SCALE GENOMIC DNA]</scope>
    <source>
        <strain evidence="1 2">NBRC 100819</strain>
    </source>
</reference>
<evidence type="ECO:0000313" key="2">
    <source>
        <dbReference type="Proteomes" id="UP000321049"/>
    </source>
</evidence>
<dbReference type="Proteomes" id="UP000321049">
    <property type="component" value="Unassembled WGS sequence"/>
</dbReference>
<protein>
    <submittedName>
        <fullName evidence="1">Uncharacterized protein</fullName>
    </submittedName>
</protein>
<comment type="caution">
    <text evidence="1">The sequence shown here is derived from an EMBL/GenBank/DDBJ whole genome shotgun (WGS) entry which is preliminary data.</text>
</comment>
<keyword evidence="2" id="KW-1185">Reference proteome</keyword>
<organism evidence="1 2">
    <name type="scientific">Cellulomonas terrae</name>
    <dbReference type="NCBI Taxonomy" id="311234"/>
    <lineage>
        <taxon>Bacteria</taxon>
        <taxon>Bacillati</taxon>
        <taxon>Actinomycetota</taxon>
        <taxon>Actinomycetes</taxon>
        <taxon>Micrococcales</taxon>
        <taxon>Cellulomonadaceae</taxon>
        <taxon>Cellulomonas</taxon>
    </lineage>
</organism>
<evidence type="ECO:0000313" key="1">
    <source>
        <dbReference type="EMBL" id="GEL98047.1"/>
    </source>
</evidence>
<accession>A0A511JJ64</accession>
<dbReference type="AlphaFoldDB" id="A0A511JJ64"/>
<sequence length="97" mass="11151">MWVRNEAGERVDGSGWIAWKVPSGVLSLRDTPLLIGVDAYGNTVFNRHQIRRQLPGELEHLREKVTDAESAAMFDELERLMAVATERVHRYLWFLGD</sequence>
<gene>
    <name evidence="1" type="ORF">CTE05_15940</name>
</gene>